<feature type="domain" description="DUF5979" evidence="4">
    <location>
        <begin position="421"/>
        <end position="518"/>
    </location>
</feature>
<sequence length="792" mass="80374">MVLALLLIASPLAAPAQAAIEPEPVRGSVSERNANTDIVITSLGSGRAVSGALPPLGSTWPVATYPTTIPGDYERENVSFAGIINTEDAYGTTAEMYCIDLRTSTRVNVGYGGGTWDESNVPNIGYVNRILNTYYPSSDLPAGLDNNTRAAAVQAAIWFFTDGYIVDPDSSLYPIVAGIVNDTIEAGILEEPDPPAIAITPPATGAPVTGVAGPHTVTSEADEIEVTTDEGFSLYADAAGTIPLNSPVPSGTQVWVRSDTGATGPANISARAAVSVPTGNVYLYDGGTTGLDNAQKLILAVTRELSSNATASVTFTEVGSLAVTKSIEGPAAGSQDALVISIDCGPGYQFTFNIDAKTTGTLSETFNDIPAGTACSITEPTNGGNDSVQVSTILPGDVTIVSGTTVTATVTDTYTFAPGTLVVRKDITGDGAGRQGVVTLQVTCSSGLNQTITIAAGTVEPTTEEFTGLPAGTTCTVTETADGATTQVSVEAVVDPAGGTVTIPAGNGVEVVVTDTYTVNPGALIVDKVITGPAAREQGPITVTVICTMGREEVIRQDLTIEAGAGGTVPGTVSGIPEGAVCSVTEPVTGENDVVTVVTDLPGDIEIIAGETINTTVTNTYSFAQGELAVTKVIAGEAAGRQSEVVLQVSCGPDGSVLDETVTIPAGTTEAVTTTFADLPAGTECAVTETTGGETSTVNVMADLPDPVIIPARGGVEIFVTNTYSPVIAPTPKPQPTPAPEKQFRTQLASTGAAGITGLLAAGASLLLVGGLALKANRRRANIAEDSGSDQQ</sequence>
<feature type="domain" description="Thioester" evidence="3">
    <location>
        <begin position="96"/>
        <end position="165"/>
    </location>
</feature>
<feature type="domain" description="DUF5979" evidence="4">
    <location>
        <begin position="629"/>
        <end position="725"/>
    </location>
</feature>
<feature type="chain" id="PRO_5037984486" evidence="2">
    <location>
        <begin position="19"/>
        <end position="792"/>
    </location>
</feature>
<gene>
    <name evidence="5" type="ORF">KKR91_05415</name>
</gene>
<organism evidence="5 6">
    <name type="scientific">Arthrobacter jiangjiafuii</name>
    <dbReference type="NCBI Taxonomy" id="2817475"/>
    <lineage>
        <taxon>Bacteria</taxon>
        <taxon>Bacillati</taxon>
        <taxon>Actinomycetota</taxon>
        <taxon>Actinomycetes</taxon>
        <taxon>Micrococcales</taxon>
        <taxon>Micrococcaceae</taxon>
        <taxon>Arthrobacter</taxon>
    </lineage>
</organism>
<dbReference type="KEGG" id="ajg:KKR91_05415"/>
<dbReference type="AlphaFoldDB" id="A0A975M7D5"/>
<reference evidence="5 6" key="1">
    <citation type="submission" date="2021-05" db="EMBL/GenBank/DDBJ databases">
        <title>Novel species in genus Arthrobacter.</title>
        <authorList>
            <person name="Zhang G."/>
        </authorList>
    </citation>
    <scope>NUCLEOTIDE SEQUENCE [LARGE SCALE GENOMIC DNA]</scope>
    <source>
        <strain evidence="6">zg-ZUI227</strain>
    </source>
</reference>
<evidence type="ECO:0000313" key="6">
    <source>
        <dbReference type="Proteomes" id="UP000676885"/>
    </source>
</evidence>
<dbReference type="RefSeq" id="WP_210230487.1">
    <property type="nucleotide sequence ID" value="NZ_CP076022.1"/>
</dbReference>
<proteinExistence type="predicted"/>
<evidence type="ECO:0000256" key="2">
    <source>
        <dbReference type="SAM" id="SignalP"/>
    </source>
</evidence>
<dbReference type="InterPro" id="IPR013552">
    <property type="entry name" value="Thioester_dom"/>
</dbReference>
<feature type="domain" description="DUF5979" evidence="4">
    <location>
        <begin position="525"/>
        <end position="622"/>
    </location>
</feature>
<keyword evidence="1" id="KW-1133">Transmembrane helix</keyword>
<evidence type="ECO:0000313" key="5">
    <source>
        <dbReference type="EMBL" id="QWC11034.1"/>
    </source>
</evidence>
<dbReference type="EMBL" id="CP076022">
    <property type="protein sequence ID" value="QWC11034.1"/>
    <property type="molecule type" value="Genomic_DNA"/>
</dbReference>
<dbReference type="Proteomes" id="UP000676885">
    <property type="component" value="Chromosome"/>
</dbReference>
<protein>
    <submittedName>
        <fullName evidence="5">Thioester domain-containing protein</fullName>
    </submittedName>
</protein>
<dbReference type="Pfam" id="PF19407">
    <property type="entry name" value="DUF5979"/>
    <property type="match status" value="4"/>
</dbReference>
<keyword evidence="6" id="KW-1185">Reference proteome</keyword>
<name>A0A975M7D5_9MICC</name>
<dbReference type="InterPro" id="IPR046022">
    <property type="entry name" value="DUF5979"/>
</dbReference>
<evidence type="ECO:0000259" key="3">
    <source>
        <dbReference type="Pfam" id="PF08341"/>
    </source>
</evidence>
<evidence type="ECO:0000256" key="1">
    <source>
        <dbReference type="SAM" id="Phobius"/>
    </source>
</evidence>
<feature type="signal peptide" evidence="2">
    <location>
        <begin position="1"/>
        <end position="18"/>
    </location>
</feature>
<keyword evidence="1" id="KW-0472">Membrane</keyword>
<keyword evidence="1" id="KW-0812">Transmembrane</keyword>
<keyword evidence="2" id="KW-0732">Signal</keyword>
<evidence type="ECO:0000259" key="4">
    <source>
        <dbReference type="Pfam" id="PF19407"/>
    </source>
</evidence>
<dbReference type="Pfam" id="PF08341">
    <property type="entry name" value="TED"/>
    <property type="match status" value="1"/>
</dbReference>
<feature type="transmembrane region" description="Helical" evidence="1">
    <location>
        <begin position="752"/>
        <end position="774"/>
    </location>
</feature>
<accession>A0A975M7D5</accession>
<feature type="domain" description="DUF5979" evidence="4">
    <location>
        <begin position="322"/>
        <end position="415"/>
    </location>
</feature>